<evidence type="ECO:0000313" key="2">
    <source>
        <dbReference type="EMBL" id="SNR73040.1"/>
    </source>
</evidence>
<comment type="caution">
    <text evidence="2">The sequence shown here is derived from an EMBL/GenBank/DDBJ whole genome shotgun (WGS) entry which is preliminary data.</text>
</comment>
<proteinExistence type="predicted"/>
<protein>
    <submittedName>
        <fullName evidence="2">Uncharacterized protein</fullName>
    </submittedName>
</protein>
<dbReference type="Proteomes" id="UP000198337">
    <property type="component" value="Unassembled WGS sequence"/>
</dbReference>
<gene>
    <name evidence="2" type="ORF">SAMN04488009_3468</name>
</gene>
<accession>A0ABY1SL00</accession>
<feature type="transmembrane region" description="Helical" evidence="1">
    <location>
        <begin position="103"/>
        <end position="123"/>
    </location>
</feature>
<evidence type="ECO:0000313" key="3">
    <source>
        <dbReference type="Proteomes" id="UP000198337"/>
    </source>
</evidence>
<evidence type="ECO:0000256" key="1">
    <source>
        <dbReference type="SAM" id="Phobius"/>
    </source>
</evidence>
<reference evidence="2 3" key="1">
    <citation type="submission" date="2017-06" db="EMBL/GenBank/DDBJ databases">
        <authorList>
            <person name="Varghese N."/>
            <person name="Submissions S."/>
        </authorList>
    </citation>
    <scope>NUCLEOTIDE SEQUENCE [LARGE SCALE GENOMIC DNA]</scope>
    <source>
        <strain evidence="2 3">DSM 19840</strain>
    </source>
</reference>
<keyword evidence="1" id="KW-1133">Transmembrane helix</keyword>
<keyword evidence="3" id="KW-1185">Reference proteome</keyword>
<dbReference type="RefSeq" id="WP_089262404.1">
    <property type="nucleotide sequence ID" value="NZ_FZNV01000007.1"/>
</dbReference>
<keyword evidence="1" id="KW-0812">Transmembrane</keyword>
<keyword evidence="1" id="KW-0472">Membrane</keyword>
<sequence length="165" mass="18444">MKLIKFYLFSILVILVCSNVKSQEITMFPTMWGMEYYQDDKEITKAEVKSIFSKNEDVYAHWKKANTKDVVAGIALVGEFVGVFWATSELLNDDPSLSKRDKAINAVGPMAGGIVGAVVGLIYMNSASKSRRRAILTYNKQFDDQTTFRIEPITNGAGLGLAFKW</sequence>
<name>A0ABY1SL00_9FLAO</name>
<dbReference type="EMBL" id="FZNV01000007">
    <property type="protein sequence ID" value="SNR73040.1"/>
    <property type="molecule type" value="Genomic_DNA"/>
</dbReference>
<organism evidence="2 3">
    <name type="scientific">Maribacter sedimenticola</name>
    <dbReference type="NCBI Taxonomy" id="228956"/>
    <lineage>
        <taxon>Bacteria</taxon>
        <taxon>Pseudomonadati</taxon>
        <taxon>Bacteroidota</taxon>
        <taxon>Flavobacteriia</taxon>
        <taxon>Flavobacteriales</taxon>
        <taxon>Flavobacteriaceae</taxon>
        <taxon>Maribacter</taxon>
    </lineage>
</organism>